<comment type="caution">
    <text evidence="2">The sequence shown here is derived from an EMBL/GenBank/DDBJ whole genome shotgun (WGS) entry which is preliminary data.</text>
</comment>
<feature type="region of interest" description="Disordered" evidence="1">
    <location>
        <begin position="154"/>
        <end position="183"/>
    </location>
</feature>
<feature type="region of interest" description="Disordered" evidence="1">
    <location>
        <begin position="81"/>
        <end position="108"/>
    </location>
</feature>
<gene>
    <name evidence="2" type="ORF">MCHLDSM_00309</name>
</gene>
<evidence type="ECO:0000313" key="3">
    <source>
        <dbReference type="Proteomes" id="UP000036513"/>
    </source>
</evidence>
<sequence>MVVCRPTSLIRRRPSLAANVNSDADAPAASEDLRCPARIARLTLWRHGSSRSVCELIRTGDARPRRDLRRRSRAAMALQINGSTSVQLQAAPARSRKPAESTRDARGCERTLSHGAQTNRPVCVCRSESLSRGGGRSWGSDGCAVQVNGIFSSKQRTTAPGGSTHSPTTSASVPSPRRSSATPRLRLPALEIVSGPSQSARSRFPQPVEQVETDTSGGRRAPWNESRWTGVAGASNHRVPFLATAAVSADGCDGLITARQWVIP</sequence>
<name>A0A0J6WPM8_9MYCO</name>
<dbReference type="Proteomes" id="UP000036513">
    <property type="component" value="Unassembled WGS sequence"/>
</dbReference>
<dbReference type="EMBL" id="JYNL01000003">
    <property type="protein sequence ID" value="KMO83657.1"/>
    <property type="molecule type" value="Genomic_DNA"/>
</dbReference>
<accession>A0A0J6WPM8</accession>
<keyword evidence="3" id="KW-1185">Reference proteome</keyword>
<reference evidence="2 3" key="1">
    <citation type="journal article" date="2015" name="Genome Biol. Evol.">
        <title>Characterization of Three Mycobacterium spp. with Potential Use in Bioremediation by Genome Sequencing and Comparative Genomics.</title>
        <authorList>
            <person name="Das S."/>
            <person name="Pettersson B.M."/>
            <person name="Behra P.R."/>
            <person name="Ramesh M."/>
            <person name="Dasgupta S."/>
            <person name="Bhattacharya A."/>
            <person name="Kirsebom L.A."/>
        </authorList>
    </citation>
    <scope>NUCLEOTIDE SEQUENCE [LARGE SCALE GENOMIC DNA]</scope>
    <source>
        <strain evidence="2 3">DSM 43826</strain>
    </source>
</reference>
<evidence type="ECO:0000256" key="1">
    <source>
        <dbReference type="SAM" id="MobiDB-lite"/>
    </source>
</evidence>
<proteinExistence type="predicted"/>
<dbReference type="AlphaFoldDB" id="A0A0J6WPM8"/>
<feature type="compositionally biased region" description="Basic and acidic residues" evidence="1">
    <location>
        <begin position="97"/>
        <end position="108"/>
    </location>
</feature>
<feature type="compositionally biased region" description="Low complexity" evidence="1">
    <location>
        <begin position="163"/>
        <end position="183"/>
    </location>
</feature>
<evidence type="ECO:0000313" key="2">
    <source>
        <dbReference type="EMBL" id="KMO83657.1"/>
    </source>
</evidence>
<organism evidence="2 3">
    <name type="scientific">Mycolicibacterium chlorophenolicum</name>
    <dbReference type="NCBI Taxonomy" id="37916"/>
    <lineage>
        <taxon>Bacteria</taxon>
        <taxon>Bacillati</taxon>
        <taxon>Actinomycetota</taxon>
        <taxon>Actinomycetes</taxon>
        <taxon>Mycobacteriales</taxon>
        <taxon>Mycobacteriaceae</taxon>
        <taxon>Mycolicibacterium</taxon>
    </lineage>
</organism>
<protein>
    <submittedName>
        <fullName evidence="2">Uncharacterized protein</fullName>
    </submittedName>
</protein>
<dbReference type="STRING" id="37916.MCHLDSM_00309"/>
<dbReference type="PATRIC" id="fig|37916.4.peg.340"/>
<feature type="region of interest" description="Disordered" evidence="1">
    <location>
        <begin position="195"/>
        <end position="225"/>
    </location>
</feature>